<dbReference type="InterPro" id="IPR029044">
    <property type="entry name" value="Nucleotide-diphossugar_trans"/>
</dbReference>
<keyword evidence="8" id="KW-1185">Reference proteome</keyword>
<evidence type="ECO:0000256" key="3">
    <source>
        <dbReference type="ARBA" id="ARBA00022676"/>
    </source>
</evidence>
<keyword evidence="5" id="KW-0472">Membrane</keyword>
<dbReference type="SUPFAM" id="SSF53448">
    <property type="entry name" value="Nucleotide-diphospho-sugar transferases"/>
    <property type="match status" value="1"/>
</dbReference>
<evidence type="ECO:0000313" key="8">
    <source>
        <dbReference type="Proteomes" id="UP000265800"/>
    </source>
</evidence>
<dbReference type="EC" id="2.4.-.-" evidence="7"/>
<sequence>MNPSVSVVVPARNEEDYIGPCLASILAQEPRPDEVIVVDNGSTDRTAEIARGFGVRVVYQPQPGLHIARQTGLEAASSEVVAATDADCRVEPGWVAAIQEAFRDPQVVETYGPLEFYDGPLFDRLLSRYGYPLFLALMDRLGQPNAAGGNHAVRRRVALEVGGYDVPFGEDLRLMQKLRQKGRIVYTPKARVLTSGRRLKRGRWKMYGVHLKNIWARLRGLPQDYGPDYYADRERR</sequence>
<comment type="caution">
    <text evidence="7">The sequence shown here is derived from an EMBL/GenBank/DDBJ whole genome shotgun (WGS) entry which is preliminary data.</text>
</comment>
<dbReference type="AlphaFoldDB" id="A0A399ET65"/>
<organism evidence="7 8">
    <name type="scientific">Meiothermus luteus</name>
    <dbReference type="NCBI Taxonomy" id="2026184"/>
    <lineage>
        <taxon>Bacteria</taxon>
        <taxon>Thermotogati</taxon>
        <taxon>Deinococcota</taxon>
        <taxon>Deinococci</taxon>
        <taxon>Thermales</taxon>
        <taxon>Thermaceae</taxon>
        <taxon>Meiothermus</taxon>
    </lineage>
</organism>
<feature type="domain" description="Glycosyltransferase 2-like" evidence="6">
    <location>
        <begin position="6"/>
        <end position="158"/>
    </location>
</feature>
<evidence type="ECO:0000256" key="2">
    <source>
        <dbReference type="ARBA" id="ARBA00022475"/>
    </source>
</evidence>
<evidence type="ECO:0000313" key="7">
    <source>
        <dbReference type="EMBL" id="RIH85792.1"/>
    </source>
</evidence>
<dbReference type="OrthoDB" id="396512at2"/>
<keyword evidence="3 7" id="KW-0328">Glycosyltransferase</keyword>
<dbReference type="EMBL" id="QWKZ01000040">
    <property type="protein sequence ID" value="RIH85792.1"/>
    <property type="molecule type" value="Genomic_DNA"/>
</dbReference>
<dbReference type="Pfam" id="PF00535">
    <property type="entry name" value="Glycos_transf_2"/>
    <property type="match status" value="1"/>
</dbReference>
<dbReference type="GO" id="GO:0005886">
    <property type="term" value="C:plasma membrane"/>
    <property type="evidence" value="ECO:0007669"/>
    <property type="project" value="UniProtKB-SubCell"/>
</dbReference>
<dbReference type="PANTHER" id="PTHR43646">
    <property type="entry name" value="GLYCOSYLTRANSFERASE"/>
    <property type="match status" value="1"/>
</dbReference>
<evidence type="ECO:0000256" key="4">
    <source>
        <dbReference type="ARBA" id="ARBA00022679"/>
    </source>
</evidence>
<gene>
    <name evidence="7" type="primary">epsJ</name>
    <name evidence="7" type="ORF">Mlute_01483</name>
</gene>
<accession>A0A399ET65</accession>
<name>A0A399ET65_9DEIN</name>
<proteinExistence type="predicted"/>
<dbReference type="GO" id="GO:0016757">
    <property type="term" value="F:glycosyltransferase activity"/>
    <property type="evidence" value="ECO:0007669"/>
    <property type="project" value="UniProtKB-KW"/>
</dbReference>
<evidence type="ECO:0000256" key="1">
    <source>
        <dbReference type="ARBA" id="ARBA00004236"/>
    </source>
</evidence>
<dbReference type="PANTHER" id="PTHR43646:SF2">
    <property type="entry name" value="GLYCOSYLTRANSFERASE 2-LIKE DOMAIN-CONTAINING PROTEIN"/>
    <property type="match status" value="1"/>
</dbReference>
<dbReference type="RefSeq" id="WP_119360113.1">
    <property type="nucleotide sequence ID" value="NZ_QWKZ01000040.1"/>
</dbReference>
<evidence type="ECO:0000259" key="6">
    <source>
        <dbReference type="Pfam" id="PF00535"/>
    </source>
</evidence>
<keyword evidence="4 7" id="KW-0808">Transferase</keyword>
<dbReference type="InterPro" id="IPR001173">
    <property type="entry name" value="Glyco_trans_2-like"/>
</dbReference>
<reference evidence="7 8" key="1">
    <citation type="submission" date="2018-08" db="EMBL/GenBank/DDBJ databases">
        <title>Meiothermus luteus KCTC 52599 genome sequencing project.</title>
        <authorList>
            <person name="Da Costa M.S."/>
            <person name="Albuquerque L."/>
            <person name="Raposo P."/>
            <person name="Froufe H.J.C."/>
            <person name="Barroso C.S."/>
            <person name="Egas C."/>
        </authorList>
    </citation>
    <scope>NUCLEOTIDE SEQUENCE [LARGE SCALE GENOMIC DNA]</scope>
    <source>
        <strain evidence="7 8">KCTC 52599</strain>
    </source>
</reference>
<dbReference type="Proteomes" id="UP000265800">
    <property type="component" value="Unassembled WGS sequence"/>
</dbReference>
<evidence type="ECO:0000256" key="5">
    <source>
        <dbReference type="ARBA" id="ARBA00023136"/>
    </source>
</evidence>
<keyword evidence="2" id="KW-1003">Cell membrane</keyword>
<comment type="subcellular location">
    <subcellularLocation>
        <location evidence="1">Cell membrane</location>
    </subcellularLocation>
</comment>
<dbReference type="Gene3D" id="3.90.550.10">
    <property type="entry name" value="Spore Coat Polysaccharide Biosynthesis Protein SpsA, Chain A"/>
    <property type="match status" value="1"/>
</dbReference>
<protein>
    <submittedName>
        <fullName evidence="7">Putative glycosyltransferase EpsJ</fullName>
        <ecNumber evidence="7">2.4.-.-</ecNumber>
    </submittedName>
</protein>